<dbReference type="GO" id="GO:0006750">
    <property type="term" value="P:glutathione biosynthetic process"/>
    <property type="evidence" value="ECO:0007669"/>
    <property type="project" value="UniProtKB-UniRule"/>
</dbReference>
<dbReference type="STRING" id="1125712.HMPREF1316_2298"/>
<evidence type="ECO:0000256" key="1">
    <source>
        <dbReference type="ARBA" id="ARBA00022598"/>
    </source>
</evidence>
<name>U2V494_9ACTN</name>
<keyword evidence="3 5" id="KW-0067">ATP-binding</keyword>
<dbReference type="InterPro" id="IPR014746">
    <property type="entry name" value="Gln_synth/guanido_kin_cat_dom"/>
</dbReference>
<protein>
    <recommendedName>
        <fullName evidence="5">Glutamate--cysteine ligase</fullName>
        <ecNumber evidence="5">6.3.2.2</ecNumber>
    </recommendedName>
</protein>
<comment type="function">
    <text evidence="5">Catalyzes the synthesis of gamma-glutamylcysteine (gamma-GC).</text>
</comment>
<dbReference type="EMBL" id="AWEZ01000059">
    <property type="protein sequence ID" value="ERL07496.1"/>
    <property type="molecule type" value="Genomic_DNA"/>
</dbReference>
<dbReference type="GO" id="GO:0004357">
    <property type="term" value="F:glutamate-cysteine ligase activity"/>
    <property type="evidence" value="ECO:0007669"/>
    <property type="project" value="UniProtKB-UniRule"/>
</dbReference>
<dbReference type="AlphaFoldDB" id="U2V494"/>
<dbReference type="Gene3D" id="3.30.590.20">
    <property type="match status" value="1"/>
</dbReference>
<evidence type="ECO:0000256" key="5">
    <source>
        <dbReference type="PIRNR" id="PIRNR017901"/>
    </source>
</evidence>
<dbReference type="PATRIC" id="fig|1125712.3.peg.1646"/>
<dbReference type="InterPro" id="IPR035434">
    <property type="entry name" value="GCL_bact_plant"/>
</dbReference>
<dbReference type="PIRSF" id="PIRSF017901">
    <property type="entry name" value="GCL"/>
    <property type="match status" value="1"/>
</dbReference>
<evidence type="ECO:0000313" key="6">
    <source>
        <dbReference type="EMBL" id="ERL07496.1"/>
    </source>
</evidence>
<comment type="catalytic activity">
    <reaction evidence="4 5">
        <text>L-cysteine + L-glutamate + ATP = gamma-L-glutamyl-L-cysteine + ADP + phosphate + H(+)</text>
        <dbReference type="Rhea" id="RHEA:13285"/>
        <dbReference type="ChEBI" id="CHEBI:15378"/>
        <dbReference type="ChEBI" id="CHEBI:29985"/>
        <dbReference type="ChEBI" id="CHEBI:30616"/>
        <dbReference type="ChEBI" id="CHEBI:35235"/>
        <dbReference type="ChEBI" id="CHEBI:43474"/>
        <dbReference type="ChEBI" id="CHEBI:58173"/>
        <dbReference type="ChEBI" id="CHEBI:456216"/>
        <dbReference type="EC" id="6.3.2.2"/>
    </reaction>
</comment>
<proteinExistence type="inferred from homology"/>
<evidence type="ECO:0000313" key="7">
    <source>
        <dbReference type="Proteomes" id="UP000016638"/>
    </source>
</evidence>
<comment type="caution">
    <text evidence="6">The sequence shown here is derived from an EMBL/GenBank/DDBJ whole genome shotgun (WGS) entry which is preliminary data.</text>
</comment>
<dbReference type="EC" id="6.3.2.2" evidence="5"/>
<evidence type="ECO:0000256" key="4">
    <source>
        <dbReference type="ARBA" id="ARBA00048819"/>
    </source>
</evidence>
<dbReference type="PANTHER" id="PTHR34378">
    <property type="entry name" value="GLUTAMATE--CYSTEINE LIGASE, CHLOROPLASTIC"/>
    <property type="match status" value="1"/>
</dbReference>
<dbReference type="SUPFAM" id="SSF55931">
    <property type="entry name" value="Glutamine synthetase/guanido kinase"/>
    <property type="match status" value="1"/>
</dbReference>
<dbReference type="GO" id="GO:0005524">
    <property type="term" value="F:ATP binding"/>
    <property type="evidence" value="ECO:0007669"/>
    <property type="project" value="UniProtKB-UniRule"/>
</dbReference>
<reference evidence="6 7" key="1">
    <citation type="submission" date="2013-08" db="EMBL/GenBank/DDBJ databases">
        <authorList>
            <person name="Durkin A.S."/>
            <person name="Haft D.R."/>
            <person name="McCorrison J."/>
            <person name="Torralba M."/>
            <person name="Gillis M."/>
            <person name="Haft D.H."/>
            <person name="Methe B."/>
            <person name="Sutton G."/>
            <person name="Nelson K.E."/>
        </authorList>
    </citation>
    <scope>NUCLEOTIDE SEQUENCE [LARGE SCALE GENOMIC DNA]</scope>
    <source>
        <strain evidence="6 7">F0195</strain>
    </source>
</reference>
<comment type="similarity">
    <text evidence="5">Belongs to the glutamate--cysteine ligase type 2 family. EgtA subfamily.</text>
</comment>
<keyword evidence="7" id="KW-1185">Reference proteome</keyword>
<gene>
    <name evidence="6" type="ORF">HMPREF1316_2298</name>
</gene>
<dbReference type="Proteomes" id="UP000016638">
    <property type="component" value="Unassembled WGS sequence"/>
</dbReference>
<dbReference type="Pfam" id="PF04107">
    <property type="entry name" value="GCS2"/>
    <property type="match status" value="1"/>
</dbReference>
<dbReference type="PANTHER" id="PTHR34378:SF1">
    <property type="entry name" value="GLUTAMATE--CYSTEINE LIGASE, CHLOROPLASTIC"/>
    <property type="match status" value="1"/>
</dbReference>
<dbReference type="eggNOG" id="COG3572">
    <property type="taxonomic scope" value="Bacteria"/>
</dbReference>
<accession>U2V494</accession>
<keyword evidence="2 5" id="KW-0547">Nucleotide-binding</keyword>
<organism evidence="6 7">
    <name type="scientific">Olsenella profusa F0195</name>
    <dbReference type="NCBI Taxonomy" id="1125712"/>
    <lineage>
        <taxon>Bacteria</taxon>
        <taxon>Bacillati</taxon>
        <taxon>Actinomycetota</taxon>
        <taxon>Coriobacteriia</taxon>
        <taxon>Coriobacteriales</taxon>
        <taxon>Atopobiaceae</taxon>
        <taxon>Olsenella</taxon>
    </lineage>
</organism>
<evidence type="ECO:0000256" key="3">
    <source>
        <dbReference type="ARBA" id="ARBA00022840"/>
    </source>
</evidence>
<dbReference type="InterPro" id="IPR006336">
    <property type="entry name" value="GCS2"/>
</dbReference>
<keyword evidence="1 5" id="KW-0436">Ligase</keyword>
<evidence type="ECO:0000256" key="2">
    <source>
        <dbReference type="ARBA" id="ARBA00022741"/>
    </source>
</evidence>
<sequence>MLCVSLVDDDYYQRNRKLIADYLRSGSKGPKDGAHGMLGFELEHVVLRALPDGSSAPAEYEGPHGVAELLRRLRPHYDAPLLEGDRLVGLACPGETVTTEPSLQTEVSAGPHGSVTELAGEYRRWRSWVDPIVDELGLSLPELGYNPTAPTAELPLSPKFRYACMDRYLRAIGSYGPQMMRGSASLQISIDFSDERDAARKLRIANAIGPVMALMLDNAPIHEGRPRRYNLVRTRIWQDVDPARCGVVPGSLGQGFSFERYADWVLGVPAILVPDESSPGGWRYVGAQTFAAVYRDREMTRAEVEHALSMEWPDVRVKTYLEIRQADAVPAPYAFAYAALVKGLFYGEASLSVLEGELSQAGSEGGFVSAWDVTAAKDALILDEEGGYGARVYGRPVGAWADLLLRLAHQELDTDEERYLDPLDELVSSRETLAQRWLRVHDL</sequence>